<evidence type="ECO:0000313" key="2">
    <source>
        <dbReference type="EMBL" id="OIW32112.1"/>
    </source>
</evidence>
<organism evidence="2 3">
    <name type="scientific">Coniochaeta ligniaria NRRL 30616</name>
    <dbReference type="NCBI Taxonomy" id="1408157"/>
    <lineage>
        <taxon>Eukaryota</taxon>
        <taxon>Fungi</taxon>
        <taxon>Dikarya</taxon>
        <taxon>Ascomycota</taxon>
        <taxon>Pezizomycotina</taxon>
        <taxon>Sordariomycetes</taxon>
        <taxon>Sordariomycetidae</taxon>
        <taxon>Coniochaetales</taxon>
        <taxon>Coniochaetaceae</taxon>
        <taxon>Coniochaeta</taxon>
    </lineage>
</organism>
<dbReference type="InParanoid" id="A0A1J7JQ93"/>
<keyword evidence="3" id="KW-1185">Reference proteome</keyword>
<evidence type="ECO:0000313" key="3">
    <source>
        <dbReference type="Proteomes" id="UP000182658"/>
    </source>
</evidence>
<gene>
    <name evidence="2" type="ORF">CONLIGDRAFT_252859</name>
</gene>
<accession>A0A1J7JQ93</accession>
<proteinExistence type="predicted"/>
<dbReference type="EMBL" id="KV875095">
    <property type="protein sequence ID" value="OIW32112.1"/>
    <property type="molecule type" value="Genomic_DNA"/>
</dbReference>
<dbReference type="AlphaFoldDB" id="A0A1J7JQ93"/>
<reference evidence="2 3" key="1">
    <citation type="submission" date="2016-10" db="EMBL/GenBank/DDBJ databases">
        <title>Draft genome sequence of Coniochaeta ligniaria NRRL30616, a lignocellulolytic fungus for bioabatement of inhibitors in plant biomass hydrolysates.</title>
        <authorList>
            <consortium name="DOE Joint Genome Institute"/>
            <person name="Jimenez D.J."/>
            <person name="Hector R.E."/>
            <person name="Riley R."/>
            <person name="Sun H."/>
            <person name="Grigoriev I.V."/>
            <person name="Van Elsas J.D."/>
            <person name="Nichols N.N."/>
        </authorList>
    </citation>
    <scope>NUCLEOTIDE SEQUENCE [LARGE SCALE GENOMIC DNA]</scope>
    <source>
        <strain evidence="2 3">NRRL 30616</strain>
    </source>
</reference>
<sequence length="98" mass="10820">MQALDETTACAVVIDQLPSVHTTRKFLVCDHNTYSRCYQCPSSTAPPCPERRRRPGRLFFDGVVPAPLRLTVEGLRQGNQAPTGGKMIDTHVPELGLE</sequence>
<dbReference type="Proteomes" id="UP000182658">
    <property type="component" value="Unassembled WGS sequence"/>
</dbReference>
<feature type="region of interest" description="Disordered" evidence="1">
    <location>
        <begin position="75"/>
        <end position="98"/>
    </location>
</feature>
<protein>
    <submittedName>
        <fullName evidence="2">Uncharacterized protein</fullName>
    </submittedName>
</protein>
<name>A0A1J7JQ93_9PEZI</name>
<evidence type="ECO:0000256" key="1">
    <source>
        <dbReference type="SAM" id="MobiDB-lite"/>
    </source>
</evidence>